<evidence type="ECO:0000313" key="3">
    <source>
        <dbReference type="Proteomes" id="UP001313282"/>
    </source>
</evidence>
<dbReference type="EMBL" id="JAVHNR010000004">
    <property type="protein sequence ID" value="KAK6345528.1"/>
    <property type="molecule type" value="Genomic_DNA"/>
</dbReference>
<feature type="signal peptide" evidence="1">
    <location>
        <begin position="1"/>
        <end position="20"/>
    </location>
</feature>
<name>A0AAN8MUA8_9PEZI</name>
<keyword evidence="1" id="KW-0732">Signal</keyword>
<evidence type="ECO:0000256" key="1">
    <source>
        <dbReference type="SAM" id="SignalP"/>
    </source>
</evidence>
<proteinExistence type="predicted"/>
<reference evidence="2 3" key="1">
    <citation type="submission" date="2019-10" db="EMBL/GenBank/DDBJ databases">
        <authorList>
            <person name="Palmer J.M."/>
        </authorList>
    </citation>
    <scope>NUCLEOTIDE SEQUENCE [LARGE SCALE GENOMIC DNA]</scope>
    <source>
        <strain evidence="2 3">TWF718</strain>
    </source>
</reference>
<keyword evidence="3" id="KW-1185">Reference proteome</keyword>
<feature type="chain" id="PRO_5042895076" description="CBM-cenC domain-containing protein" evidence="1">
    <location>
        <begin position="21"/>
        <end position="329"/>
    </location>
</feature>
<accession>A0AAN8MUA8</accession>
<dbReference type="Proteomes" id="UP001313282">
    <property type="component" value="Unassembled WGS sequence"/>
</dbReference>
<organism evidence="2 3">
    <name type="scientific">Orbilia javanica</name>
    <dbReference type="NCBI Taxonomy" id="47235"/>
    <lineage>
        <taxon>Eukaryota</taxon>
        <taxon>Fungi</taxon>
        <taxon>Dikarya</taxon>
        <taxon>Ascomycota</taxon>
        <taxon>Pezizomycotina</taxon>
        <taxon>Orbiliomycetes</taxon>
        <taxon>Orbiliales</taxon>
        <taxon>Orbiliaceae</taxon>
        <taxon>Orbilia</taxon>
    </lineage>
</organism>
<dbReference type="Gene3D" id="2.60.120.260">
    <property type="entry name" value="Galactose-binding domain-like"/>
    <property type="match status" value="1"/>
</dbReference>
<evidence type="ECO:0008006" key="4">
    <source>
        <dbReference type="Google" id="ProtNLM"/>
    </source>
</evidence>
<gene>
    <name evidence="2" type="ORF">TWF718_007440</name>
</gene>
<comment type="caution">
    <text evidence="2">The sequence shown here is derived from an EMBL/GenBank/DDBJ whole genome shotgun (WGS) entry which is preliminary data.</text>
</comment>
<dbReference type="AlphaFoldDB" id="A0AAN8MUA8"/>
<protein>
    <recommendedName>
        <fullName evidence="4">CBM-cenC domain-containing protein</fullName>
    </recommendedName>
</protein>
<evidence type="ECO:0000313" key="2">
    <source>
        <dbReference type="EMBL" id="KAK6345528.1"/>
    </source>
</evidence>
<sequence length="329" mass="34985">MKIVQISGLLITLVIPAILASPINGMLLPRQAECIPNDCYQALTSDLFAASRTCSEILARTTPAVTITQYEFGATHTNIQTVYDATTTITLAPQRNPPLAKRSDAEIEAACAATPSEFSSACGCLITRAGLNISTPAPTTTTAYVTISDVTVLVASTTTAAGTLTVTEICSPTGNAVLNEDFQSGELAPWYTVPVGADSEMGSYEIVEDLTLSDSQSHRVFNSSVFKKSGPTRYSKVNIAQDVKTCPGVDYTLTFSYKFEGTSRAGSYIVAFIGGLKVADVGNGPTSWTRVVPIRFRATGFTTRLQVDTVNSLFTPANLYVGAFDIRPA</sequence>